<sequence length="199" mass="22577">MYGIVRFIDTTLLPASAPEDFPKIIHSGIDEEGQDKKSPAITGPDGAVTLLHQLGRPELIERFLDIEGTMAFMLTTHASGGFHNAYIKRMGAYLEIGLLDSQGELDPCVVFKIEAPDAAYPWPGKTGRWVPEIAYARFMMHGVEKEDIVRFQGGIFTKAIWWHKHYKFPVSVDWSGMTPEKRDELKKWDEERRAALKRS</sequence>
<dbReference type="EMBL" id="KV425883">
    <property type="protein sequence ID" value="KZW03679.1"/>
    <property type="molecule type" value="Genomic_DNA"/>
</dbReference>
<protein>
    <submittedName>
        <fullName evidence="1">Uncharacterized protein</fullName>
    </submittedName>
</protein>
<evidence type="ECO:0000313" key="1">
    <source>
        <dbReference type="EMBL" id="KZW03679.1"/>
    </source>
</evidence>
<proteinExistence type="predicted"/>
<gene>
    <name evidence="1" type="ORF">EXIGLDRAFT_696024</name>
</gene>
<dbReference type="InParanoid" id="A0A165QIP0"/>
<organism evidence="1 2">
    <name type="scientific">Exidia glandulosa HHB12029</name>
    <dbReference type="NCBI Taxonomy" id="1314781"/>
    <lineage>
        <taxon>Eukaryota</taxon>
        <taxon>Fungi</taxon>
        <taxon>Dikarya</taxon>
        <taxon>Basidiomycota</taxon>
        <taxon>Agaricomycotina</taxon>
        <taxon>Agaricomycetes</taxon>
        <taxon>Auriculariales</taxon>
        <taxon>Exidiaceae</taxon>
        <taxon>Exidia</taxon>
    </lineage>
</organism>
<name>A0A165QIP0_EXIGL</name>
<dbReference type="AlphaFoldDB" id="A0A165QIP0"/>
<keyword evidence="2" id="KW-1185">Reference proteome</keyword>
<dbReference type="Proteomes" id="UP000077266">
    <property type="component" value="Unassembled WGS sequence"/>
</dbReference>
<accession>A0A165QIP0</accession>
<reference evidence="1 2" key="1">
    <citation type="journal article" date="2016" name="Mol. Biol. Evol.">
        <title>Comparative Genomics of Early-Diverging Mushroom-Forming Fungi Provides Insights into the Origins of Lignocellulose Decay Capabilities.</title>
        <authorList>
            <person name="Nagy L.G."/>
            <person name="Riley R."/>
            <person name="Tritt A."/>
            <person name="Adam C."/>
            <person name="Daum C."/>
            <person name="Floudas D."/>
            <person name="Sun H."/>
            <person name="Yadav J.S."/>
            <person name="Pangilinan J."/>
            <person name="Larsson K.H."/>
            <person name="Matsuura K."/>
            <person name="Barry K."/>
            <person name="Labutti K."/>
            <person name="Kuo R."/>
            <person name="Ohm R.A."/>
            <person name="Bhattacharya S.S."/>
            <person name="Shirouzu T."/>
            <person name="Yoshinaga Y."/>
            <person name="Martin F.M."/>
            <person name="Grigoriev I.V."/>
            <person name="Hibbett D.S."/>
        </authorList>
    </citation>
    <scope>NUCLEOTIDE SEQUENCE [LARGE SCALE GENOMIC DNA]</scope>
    <source>
        <strain evidence="1 2">HHB12029</strain>
    </source>
</reference>
<evidence type="ECO:0000313" key="2">
    <source>
        <dbReference type="Proteomes" id="UP000077266"/>
    </source>
</evidence>
<dbReference type="OrthoDB" id="9922773at2759"/>